<sequence>MRSRGKYLLIAVAALSSLSTHVALADDECQLSFTTSGISFGLLKQNDVVEAKKGWNQMPSREINVNVNCQDSQPVALFIQGRAGEKGRFYFGDNSGLAVRVSNMVVDGKSYAFSKTVDRTHFTPSGESQESLLLRNNDGIIAVDNQAPVSGSHMSFTMKLTPVLNDRQFSYSTDITTLESDLMWEVLTQQ</sequence>
<organism evidence="2 4">
    <name type="scientific">Enterobacter wuhouensis</name>
    <dbReference type="NCBI Taxonomy" id="2529381"/>
    <lineage>
        <taxon>Bacteria</taxon>
        <taxon>Pseudomonadati</taxon>
        <taxon>Pseudomonadota</taxon>
        <taxon>Gammaproteobacteria</taxon>
        <taxon>Enterobacterales</taxon>
        <taxon>Enterobacteriaceae</taxon>
        <taxon>Enterobacter</taxon>
    </lineage>
</organism>
<evidence type="ECO:0008006" key="6">
    <source>
        <dbReference type="Google" id="ProtNLM"/>
    </source>
</evidence>
<dbReference type="EMBL" id="CP142124">
    <property type="protein sequence ID" value="WRW32229.1"/>
    <property type="molecule type" value="Genomic_DNA"/>
</dbReference>
<proteinExistence type="predicted"/>
<reference evidence="3 5" key="2">
    <citation type="submission" date="2024-01" db="EMBL/GenBank/DDBJ databases">
        <title>AV1 has a protective and therapeutic effect against plant viruses.</title>
        <authorList>
            <person name="Wang F."/>
        </authorList>
    </citation>
    <scope>NUCLEOTIDE SEQUENCE [LARGE SCALE GENOMIC DNA]</scope>
    <source>
        <strain evidence="3 5">AV1</strain>
    </source>
</reference>
<dbReference type="Proteomes" id="UP000291424">
    <property type="component" value="Unassembled WGS sequence"/>
</dbReference>
<evidence type="ECO:0000313" key="4">
    <source>
        <dbReference type="Proteomes" id="UP000291424"/>
    </source>
</evidence>
<dbReference type="Proteomes" id="UP001330482">
    <property type="component" value="Chromosome"/>
</dbReference>
<dbReference type="InterPro" id="IPR059221">
    <property type="entry name" value="Hypothethical_fimbrial"/>
</dbReference>
<dbReference type="AlphaFoldDB" id="A0A4R0GAN5"/>
<evidence type="ECO:0000313" key="3">
    <source>
        <dbReference type="EMBL" id="WRW32229.1"/>
    </source>
</evidence>
<evidence type="ECO:0000313" key="2">
    <source>
        <dbReference type="EMBL" id="TCB92398.1"/>
    </source>
</evidence>
<dbReference type="OrthoDB" id="9009992at2"/>
<reference evidence="2 4" key="1">
    <citation type="submission" date="2019-02" db="EMBL/GenBank/DDBJ databases">
        <title>The draft genome of Enterobacter spp. strains.</title>
        <authorList>
            <person name="Wang C."/>
            <person name="Feng Y."/>
            <person name="Zong Z."/>
        </authorList>
    </citation>
    <scope>NUCLEOTIDE SEQUENCE [LARGE SCALE GENOMIC DNA]</scope>
    <source>
        <strain evidence="2 4">WCHEW120002</strain>
    </source>
</reference>
<dbReference type="RefSeq" id="WP_131634034.1">
    <property type="nucleotide sequence ID" value="NZ_CP142124.1"/>
</dbReference>
<protein>
    <recommendedName>
        <fullName evidence="6">Fimbrial protein</fullName>
    </recommendedName>
</protein>
<feature type="signal peptide" evidence="1">
    <location>
        <begin position="1"/>
        <end position="25"/>
    </location>
</feature>
<accession>A0A4R0GAN5</accession>
<keyword evidence="1" id="KW-0732">Signal</keyword>
<dbReference type="NCBIfam" id="NF011829">
    <property type="entry name" value="PRK15301.1"/>
    <property type="match status" value="1"/>
</dbReference>
<evidence type="ECO:0000256" key="1">
    <source>
        <dbReference type="SAM" id="SignalP"/>
    </source>
</evidence>
<name>A0A4R0GAN5_9ENTR</name>
<evidence type="ECO:0000313" key="5">
    <source>
        <dbReference type="Proteomes" id="UP001330482"/>
    </source>
</evidence>
<feature type="chain" id="PRO_5020466205" description="Fimbrial protein" evidence="1">
    <location>
        <begin position="26"/>
        <end position="190"/>
    </location>
</feature>
<gene>
    <name evidence="2" type="ORF">E0L20_11220</name>
    <name evidence="3" type="ORF">VPX56_03685</name>
</gene>
<keyword evidence="5" id="KW-1185">Reference proteome</keyword>
<dbReference type="EMBL" id="SJOO01000004">
    <property type="protein sequence ID" value="TCB92398.1"/>
    <property type="molecule type" value="Genomic_DNA"/>
</dbReference>